<protein>
    <recommendedName>
        <fullName evidence="9">SH3b domain-containing protein</fullName>
    </recommendedName>
</protein>
<reference evidence="10 11" key="1">
    <citation type="submission" date="2015-11" db="EMBL/GenBank/DDBJ databases">
        <authorList>
            <person name="Zhang Y."/>
            <person name="Guo Z."/>
        </authorList>
    </citation>
    <scope>NUCLEOTIDE SEQUENCE [LARGE SCALE GENOMIC DNA]</scope>
    <source>
        <strain evidence="10 11">KCTC 12086</strain>
    </source>
</reference>
<dbReference type="STRING" id="161398.PP2015_2702"/>
<dbReference type="PIRSF" id="PIRSF006158">
    <property type="entry name" value="UCP006158_SH3"/>
    <property type="match status" value="1"/>
</dbReference>
<dbReference type="Gene3D" id="2.30.30.40">
    <property type="entry name" value="SH3 Domains"/>
    <property type="match status" value="1"/>
</dbReference>
<evidence type="ECO:0000256" key="5">
    <source>
        <dbReference type="ARBA" id="ARBA00023136"/>
    </source>
</evidence>
<keyword evidence="6" id="KW-0175">Coiled coil</keyword>
<evidence type="ECO:0000259" key="9">
    <source>
        <dbReference type="PROSITE" id="PS51781"/>
    </source>
</evidence>
<feature type="domain" description="SH3b" evidence="9">
    <location>
        <begin position="33"/>
        <end position="98"/>
    </location>
</feature>
<evidence type="ECO:0000313" key="10">
    <source>
        <dbReference type="EMBL" id="ALO43189.1"/>
    </source>
</evidence>
<keyword evidence="11" id="KW-1185">Reference proteome</keyword>
<evidence type="ECO:0000256" key="8">
    <source>
        <dbReference type="SAM" id="SignalP"/>
    </source>
</evidence>
<feature type="transmembrane region" description="Helical" evidence="7">
    <location>
        <begin position="171"/>
        <end position="193"/>
    </location>
</feature>
<feature type="coiled-coil region" evidence="6">
    <location>
        <begin position="104"/>
        <end position="166"/>
    </location>
</feature>
<dbReference type="Proteomes" id="UP000061457">
    <property type="component" value="Chromosome I"/>
</dbReference>
<feature type="signal peptide" evidence="8">
    <location>
        <begin position="1"/>
        <end position="20"/>
    </location>
</feature>
<evidence type="ECO:0000256" key="4">
    <source>
        <dbReference type="ARBA" id="ARBA00022989"/>
    </source>
</evidence>
<evidence type="ECO:0000256" key="6">
    <source>
        <dbReference type="SAM" id="Coils"/>
    </source>
</evidence>
<organism evidence="10 11">
    <name type="scientific">Pseudoalteromonas phenolica</name>
    <dbReference type="NCBI Taxonomy" id="161398"/>
    <lineage>
        <taxon>Bacteria</taxon>
        <taxon>Pseudomonadati</taxon>
        <taxon>Pseudomonadota</taxon>
        <taxon>Gammaproteobacteria</taxon>
        <taxon>Alteromonadales</taxon>
        <taxon>Pseudoalteromonadaceae</taxon>
        <taxon>Pseudoalteromonas</taxon>
    </lineage>
</organism>
<dbReference type="EMBL" id="CP013187">
    <property type="protein sequence ID" value="ALO43189.1"/>
    <property type="molecule type" value="Genomic_DNA"/>
</dbReference>
<dbReference type="PATRIC" id="fig|161398.10.peg.2759"/>
<keyword evidence="5 7" id="KW-0472">Membrane</keyword>
<keyword evidence="4 7" id="KW-1133">Transmembrane helix</keyword>
<evidence type="ECO:0000256" key="7">
    <source>
        <dbReference type="SAM" id="Phobius"/>
    </source>
</evidence>
<dbReference type="OrthoDB" id="9802769at2"/>
<dbReference type="InterPro" id="IPR003646">
    <property type="entry name" value="SH3-like_bac-type"/>
</dbReference>
<sequence>MLKRILVPTLFALFSHYSLAEDIQTIENSNSSENTAYISDSLFVYVHSGPGKNFRIVGSVNAGSQIEIMAGNENGFQQITDDKGREVWVETQFVSTQPGLAHQLDELGQQLQQSQQALNDAQTDLPRLQQLNQDLQAENQNLQQTIQRLEKAVTDEKQKALSSEQAEQHLMLTYGGGVGVGGLLIGVVLTLFLSRRKRYDGWA</sequence>
<dbReference type="KEGG" id="pphe:PP2015_2702"/>
<evidence type="ECO:0000256" key="1">
    <source>
        <dbReference type="ARBA" id="ARBA00004167"/>
    </source>
</evidence>
<dbReference type="Pfam" id="PF08239">
    <property type="entry name" value="SH3_3"/>
    <property type="match status" value="1"/>
</dbReference>
<evidence type="ECO:0000256" key="2">
    <source>
        <dbReference type="ARBA" id="ARBA00022692"/>
    </source>
</evidence>
<evidence type="ECO:0000313" key="11">
    <source>
        <dbReference type="Proteomes" id="UP000061457"/>
    </source>
</evidence>
<name>A0A0S2K553_9GAMM</name>
<proteinExistence type="predicted"/>
<dbReference type="NCBIfam" id="TIGR04211">
    <property type="entry name" value="SH3_and_anchor"/>
    <property type="match status" value="1"/>
</dbReference>
<accession>A0A0S2K553</accession>
<feature type="chain" id="PRO_5006601220" description="SH3b domain-containing protein" evidence="8">
    <location>
        <begin position="21"/>
        <end position="203"/>
    </location>
</feature>
<dbReference type="GO" id="GO:0016020">
    <property type="term" value="C:membrane"/>
    <property type="evidence" value="ECO:0007669"/>
    <property type="project" value="UniProtKB-SubCell"/>
</dbReference>
<gene>
    <name evidence="10" type="ORF">PP2015_2702</name>
</gene>
<keyword evidence="3 8" id="KW-0732">Signal</keyword>
<comment type="subcellular location">
    <subcellularLocation>
        <location evidence="1">Membrane</location>
        <topology evidence="1">Single-pass membrane protein</topology>
    </subcellularLocation>
</comment>
<evidence type="ECO:0000256" key="3">
    <source>
        <dbReference type="ARBA" id="ARBA00022729"/>
    </source>
</evidence>
<dbReference type="RefSeq" id="WP_058030866.1">
    <property type="nucleotide sequence ID" value="NZ_CP013187.1"/>
</dbReference>
<dbReference type="PROSITE" id="PS51781">
    <property type="entry name" value="SH3B"/>
    <property type="match status" value="1"/>
</dbReference>
<dbReference type="AlphaFoldDB" id="A0A0S2K553"/>
<dbReference type="SMART" id="SM00287">
    <property type="entry name" value="SH3b"/>
    <property type="match status" value="1"/>
</dbReference>
<keyword evidence="2 7" id="KW-0812">Transmembrane</keyword>
<dbReference type="InterPro" id="IPR016476">
    <property type="entry name" value="SH3_dom_pro"/>
</dbReference>